<dbReference type="InterPro" id="IPR005809">
    <property type="entry name" value="Succ_CoA_ligase-like_bsu"/>
</dbReference>
<dbReference type="EC" id="6.2.1.5" evidence="7"/>
<dbReference type="InterPro" id="IPR013650">
    <property type="entry name" value="ATP-grasp_succ-CoA_synth-type"/>
</dbReference>
<dbReference type="EMBL" id="QNBE01000043">
    <property type="protein sequence ID" value="RKX70318.1"/>
    <property type="molecule type" value="Genomic_DNA"/>
</dbReference>
<dbReference type="GO" id="GO:0005829">
    <property type="term" value="C:cytosol"/>
    <property type="evidence" value="ECO:0007669"/>
    <property type="project" value="TreeGrafter"/>
</dbReference>
<dbReference type="GO" id="GO:0006099">
    <property type="term" value="P:tricarboxylic acid cycle"/>
    <property type="evidence" value="ECO:0007669"/>
    <property type="project" value="UniProtKB-UniRule"/>
</dbReference>
<dbReference type="UniPathway" id="UPA00223">
    <property type="reaction ID" value="UER00999"/>
</dbReference>
<evidence type="ECO:0000256" key="4">
    <source>
        <dbReference type="ARBA" id="ARBA00022723"/>
    </source>
</evidence>
<dbReference type="PANTHER" id="PTHR11815:SF10">
    <property type="entry name" value="SUCCINATE--COA LIGASE [GDP-FORMING] SUBUNIT BETA, MITOCHONDRIAL"/>
    <property type="match status" value="1"/>
</dbReference>
<keyword evidence="4 7" id="KW-0479">Metal-binding</keyword>
<keyword evidence="3 7" id="KW-0436">Ligase</keyword>
<comment type="catalytic activity">
    <reaction evidence="7">
        <text>GTP + succinate + CoA = succinyl-CoA + GDP + phosphate</text>
        <dbReference type="Rhea" id="RHEA:22120"/>
        <dbReference type="ChEBI" id="CHEBI:30031"/>
        <dbReference type="ChEBI" id="CHEBI:37565"/>
        <dbReference type="ChEBI" id="CHEBI:43474"/>
        <dbReference type="ChEBI" id="CHEBI:57287"/>
        <dbReference type="ChEBI" id="CHEBI:57292"/>
        <dbReference type="ChEBI" id="CHEBI:58189"/>
    </reaction>
</comment>
<feature type="binding site" evidence="7">
    <location>
        <begin position="312"/>
        <end position="314"/>
    </location>
    <ligand>
        <name>substrate</name>
        <note>ligand shared with subunit alpha</note>
    </ligand>
</feature>
<evidence type="ECO:0000313" key="10">
    <source>
        <dbReference type="EMBL" id="RKX70318.1"/>
    </source>
</evidence>
<dbReference type="GO" id="GO:0006104">
    <property type="term" value="P:succinyl-CoA metabolic process"/>
    <property type="evidence" value="ECO:0007669"/>
    <property type="project" value="TreeGrafter"/>
</dbReference>
<dbReference type="FunFam" id="3.40.50.261:FF:000001">
    <property type="entry name" value="Succinate--CoA ligase [ADP-forming] subunit beta"/>
    <property type="match status" value="1"/>
</dbReference>
<dbReference type="Gene3D" id="3.30.1490.20">
    <property type="entry name" value="ATP-grasp fold, A domain"/>
    <property type="match status" value="1"/>
</dbReference>
<sequence>MKIHEYQAKEIFASYGIPTPKEKLATTPDEIKTHAKEIGLPVVVKAQVHVGGRGKAGGIKLATDESELEKATQILGMRIKGIEVKKVLVAEAISIKGESYLGFIVDRSSQKIVAMASSEGGVEIEEVARRNPKAIQKLYIDPLLGIQPYQMRTLATFLYGDKGLIKSAIKITQALYQIMVEKDCSLIEINPLVRTEDGRLIALDAKINFDDNGLYRHPEIESLRDLEAEDRNEIDAREYGLSYVRLDGKIGCVVNGAGLAMATMDLVKHFGEEPANFLDIGGSSSPEKVKNALSILLRDENVKVILFNIFGGITRCDDVAQGILQARDELKIAHPIVVRLTGTNEAQARELLKESGLLFATGMEEAARLAIEKLRGV</sequence>
<gene>
    <name evidence="7" type="primary">sucC</name>
    <name evidence="10" type="ORF">DRP53_05455</name>
</gene>
<dbReference type="Pfam" id="PF08442">
    <property type="entry name" value="ATP-grasp_2"/>
    <property type="match status" value="1"/>
</dbReference>
<evidence type="ECO:0000256" key="3">
    <source>
        <dbReference type="ARBA" id="ARBA00022598"/>
    </source>
</evidence>
<comment type="pathway">
    <text evidence="7">Carbohydrate metabolism; tricarboxylic acid cycle; succinate from succinyl-CoA (ligase route): step 1/1.</text>
</comment>
<keyword evidence="5 7" id="KW-0547">Nucleotide-binding</keyword>
<dbReference type="SUPFAM" id="SSF56059">
    <property type="entry name" value="Glutathione synthetase ATP-binding domain-like"/>
    <property type="match status" value="1"/>
</dbReference>
<feature type="binding site" evidence="7">
    <location>
        <position position="93"/>
    </location>
    <ligand>
        <name>ATP</name>
        <dbReference type="ChEBI" id="CHEBI:30616"/>
    </ligand>
</feature>
<dbReference type="InterPro" id="IPR016102">
    <property type="entry name" value="Succinyl-CoA_synth-like"/>
</dbReference>
<evidence type="ECO:0000256" key="6">
    <source>
        <dbReference type="ARBA" id="ARBA00022842"/>
    </source>
</evidence>
<dbReference type="AlphaFoldDB" id="A0A660SHR6"/>
<evidence type="ECO:0000259" key="9">
    <source>
        <dbReference type="PROSITE" id="PS50975"/>
    </source>
</evidence>
<dbReference type="PROSITE" id="PS01217">
    <property type="entry name" value="SUCCINYL_COA_LIG_3"/>
    <property type="match status" value="1"/>
</dbReference>
<dbReference type="Proteomes" id="UP000268469">
    <property type="component" value="Unassembled WGS sequence"/>
</dbReference>
<protein>
    <recommendedName>
        <fullName evidence="7">Succinate--CoA ligase [ADP-forming] subunit beta</fullName>
        <ecNumber evidence="7">6.2.1.5</ecNumber>
    </recommendedName>
    <alternativeName>
        <fullName evidence="7">Succinyl-CoA synthetase subunit beta</fullName>
        <shortName evidence="7">SCS-beta</shortName>
    </alternativeName>
</protein>
<keyword evidence="2 7" id="KW-0816">Tricarboxylic acid cycle</keyword>
<feature type="binding site" evidence="7">
    <location>
        <position position="204"/>
    </location>
    <ligand>
        <name>Mg(2+)</name>
        <dbReference type="ChEBI" id="CHEBI:18420"/>
    </ligand>
</feature>
<dbReference type="Pfam" id="PF00549">
    <property type="entry name" value="Ligase_CoA"/>
    <property type="match status" value="1"/>
</dbReference>
<dbReference type="InterPro" id="IPR013815">
    <property type="entry name" value="ATP_grasp_subdomain_1"/>
</dbReference>
<dbReference type="HAMAP" id="MF_00558">
    <property type="entry name" value="Succ_CoA_beta"/>
    <property type="match status" value="1"/>
</dbReference>
<comment type="caution">
    <text evidence="7">Lacks conserved residue(s) required for the propagation of feature annotation.</text>
</comment>
<evidence type="ECO:0000256" key="2">
    <source>
        <dbReference type="ARBA" id="ARBA00022532"/>
    </source>
</evidence>
<comment type="caution">
    <text evidence="10">The sequence shown here is derived from an EMBL/GenBank/DDBJ whole genome shotgun (WGS) entry which is preliminary data.</text>
</comment>
<feature type="domain" description="ATP-grasp" evidence="9">
    <location>
        <begin position="9"/>
        <end position="218"/>
    </location>
</feature>
<comment type="function">
    <text evidence="7">Succinyl-CoA synthetase functions in the citric acid cycle (TCA), coupling the hydrolysis of succinyl-CoA to the synthesis of either ATP or GTP and thus represents the only step of substrate-level phosphorylation in the TCA. The beta subunit provides nucleotide specificity of the enzyme and binds the substrate succinate, while the binding sites for coenzyme A and phosphate are found in the alpha subunit.</text>
</comment>
<organism evidence="10 11">
    <name type="scientific">candidate division WOR-3 bacterium</name>
    <dbReference type="NCBI Taxonomy" id="2052148"/>
    <lineage>
        <taxon>Bacteria</taxon>
        <taxon>Bacteria division WOR-3</taxon>
    </lineage>
</organism>
<proteinExistence type="inferred from homology"/>
<accession>A0A660SHR6</accession>
<evidence type="ECO:0000256" key="1">
    <source>
        <dbReference type="ARBA" id="ARBA00009182"/>
    </source>
</evidence>
<evidence type="ECO:0000256" key="7">
    <source>
        <dbReference type="HAMAP-Rule" id="MF_00558"/>
    </source>
</evidence>
<dbReference type="FunFam" id="3.30.470.20:FF:000002">
    <property type="entry name" value="Succinate--CoA ligase [ADP-forming] subunit beta"/>
    <property type="match status" value="1"/>
</dbReference>
<dbReference type="PIRSF" id="PIRSF001554">
    <property type="entry name" value="SucCS_beta"/>
    <property type="match status" value="1"/>
</dbReference>
<dbReference type="InterPro" id="IPR005811">
    <property type="entry name" value="SUCC_ACL_C"/>
</dbReference>
<dbReference type="GO" id="GO:0004775">
    <property type="term" value="F:succinate-CoA ligase (ADP-forming) activity"/>
    <property type="evidence" value="ECO:0007669"/>
    <property type="project" value="UniProtKB-UniRule"/>
</dbReference>
<dbReference type="GO" id="GO:0005524">
    <property type="term" value="F:ATP binding"/>
    <property type="evidence" value="ECO:0007669"/>
    <property type="project" value="UniProtKB-UniRule"/>
</dbReference>
<evidence type="ECO:0000256" key="8">
    <source>
        <dbReference type="PROSITE-ProRule" id="PRU00409"/>
    </source>
</evidence>
<dbReference type="Gene3D" id="3.40.50.261">
    <property type="entry name" value="Succinyl-CoA synthetase domains"/>
    <property type="match status" value="1"/>
</dbReference>
<dbReference type="NCBIfam" id="TIGR01016">
    <property type="entry name" value="sucCoAbeta"/>
    <property type="match status" value="1"/>
</dbReference>
<dbReference type="NCBIfam" id="NF001913">
    <property type="entry name" value="PRK00696.1"/>
    <property type="match status" value="1"/>
</dbReference>
<comment type="similarity">
    <text evidence="1 7">Belongs to the succinate/malate CoA ligase beta subunit family.</text>
</comment>
<feature type="binding site" evidence="7">
    <location>
        <position position="255"/>
    </location>
    <ligand>
        <name>substrate</name>
        <note>ligand shared with subunit alpha</note>
    </ligand>
</feature>
<feature type="binding site" evidence="7">
    <location>
        <position position="98"/>
    </location>
    <ligand>
        <name>ATP</name>
        <dbReference type="ChEBI" id="CHEBI:30616"/>
    </ligand>
</feature>
<dbReference type="Gene3D" id="3.30.470.20">
    <property type="entry name" value="ATP-grasp fold, B domain"/>
    <property type="match status" value="1"/>
</dbReference>
<reference evidence="10 11" key="1">
    <citation type="submission" date="2018-06" db="EMBL/GenBank/DDBJ databases">
        <title>Extensive metabolic versatility and redundancy in microbially diverse, dynamic hydrothermal sediments.</title>
        <authorList>
            <person name="Dombrowski N."/>
            <person name="Teske A."/>
            <person name="Baker B.J."/>
        </authorList>
    </citation>
    <scope>NUCLEOTIDE SEQUENCE [LARGE SCALE GENOMIC DNA]</scope>
    <source>
        <strain evidence="10">B36_G15</strain>
    </source>
</reference>
<feature type="binding site" evidence="7">
    <location>
        <begin position="52"/>
        <end position="54"/>
    </location>
    <ligand>
        <name>ATP</name>
        <dbReference type="ChEBI" id="CHEBI:30616"/>
    </ligand>
</feature>
<comment type="cofactor">
    <cofactor evidence="7">
        <name>Mg(2+)</name>
        <dbReference type="ChEBI" id="CHEBI:18420"/>
    </cofactor>
    <text evidence="7">Binds 1 Mg(2+) ion per subunit.</text>
</comment>
<keyword evidence="7 8" id="KW-0067">ATP-binding</keyword>
<dbReference type="PROSITE" id="PS50975">
    <property type="entry name" value="ATP_GRASP"/>
    <property type="match status" value="1"/>
</dbReference>
<dbReference type="InterPro" id="IPR017866">
    <property type="entry name" value="Succ-CoA_synthase_bsu_CS"/>
</dbReference>
<dbReference type="GO" id="GO:0000287">
    <property type="term" value="F:magnesium ion binding"/>
    <property type="evidence" value="ECO:0007669"/>
    <property type="project" value="UniProtKB-UniRule"/>
</dbReference>
<dbReference type="SUPFAM" id="SSF52210">
    <property type="entry name" value="Succinyl-CoA synthetase domains"/>
    <property type="match status" value="1"/>
</dbReference>
<comment type="catalytic activity">
    <reaction evidence="7">
        <text>succinate + ATP + CoA = succinyl-CoA + ADP + phosphate</text>
        <dbReference type="Rhea" id="RHEA:17661"/>
        <dbReference type="ChEBI" id="CHEBI:30031"/>
        <dbReference type="ChEBI" id="CHEBI:30616"/>
        <dbReference type="ChEBI" id="CHEBI:43474"/>
        <dbReference type="ChEBI" id="CHEBI:57287"/>
        <dbReference type="ChEBI" id="CHEBI:57292"/>
        <dbReference type="ChEBI" id="CHEBI:456216"/>
        <dbReference type="EC" id="6.2.1.5"/>
    </reaction>
</comment>
<comment type="subunit">
    <text evidence="7">Heterotetramer of two alpha and two beta subunits.</text>
</comment>
<feature type="binding site" evidence="7">
    <location>
        <position position="45"/>
    </location>
    <ligand>
        <name>ATP</name>
        <dbReference type="ChEBI" id="CHEBI:30616"/>
    </ligand>
</feature>
<feature type="binding site" evidence="7">
    <location>
        <position position="190"/>
    </location>
    <ligand>
        <name>Mg(2+)</name>
        <dbReference type="ChEBI" id="CHEBI:18420"/>
    </ligand>
</feature>
<keyword evidence="6 7" id="KW-0460">Magnesium</keyword>
<dbReference type="GO" id="GO:0042709">
    <property type="term" value="C:succinate-CoA ligase complex"/>
    <property type="evidence" value="ECO:0007669"/>
    <property type="project" value="TreeGrafter"/>
</dbReference>
<evidence type="ECO:0000313" key="11">
    <source>
        <dbReference type="Proteomes" id="UP000268469"/>
    </source>
</evidence>
<dbReference type="PANTHER" id="PTHR11815">
    <property type="entry name" value="SUCCINYL-COA SYNTHETASE BETA CHAIN"/>
    <property type="match status" value="1"/>
</dbReference>
<name>A0A660SHR6_UNCW3</name>
<dbReference type="InterPro" id="IPR011761">
    <property type="entry name" value="ATP-grasp"/>
</dbReference>
<evidence type="ECO:0000256" key="5">
    <source>
        <dbReference type="ARBA" id="ARBA00022741"/>
    </source>
</evidence>